<dbReference type="Gene3D" id="1.20.1250.20">
    <property type="entry name" value="MFS general substrate transporter like domains"/>
    <property type="match status" value="1"/>
</dbReference>
<dbReference type="AlphaFoldDB" id="A0A8B7YFE5"/>
<evidence type="ECO:0000256" key="1">
    <source>
        <dbReference type="SAM" id="MobiDB-lite"/>
    </source>
</evidence>
<keyword evidence="2" id="KW-0812">Transmembrane</keyword>
<evidence type="ECO:0000313" key="3">
    <source>
        <dbReference type="Proteomes" id="UP000694845"/>
    </source>
</evidence>
<evidence type="ECO:0000256" key="2">
    <source>
        <dbReference type="SAM" id="Phobius"/>
    </source>
</evidence>
<sequence>MINTWGCTDNRGSHIALEALSKFFSLSIAWGICRSGIYGTNLSASDELFCGYGSRVATAVSTVGFGLGVLIGSPITGFLFELKGDYTWSLVVLVACFVTSDLLMLLIPGKEKIRAYIRGRMCRPEGRQVPQGAEPPKSGPNARWTNARSTSLVELRVIQTGSKDTAQI</sequence>
<dbReference type="InterPro" id="IPR036259">
    <property type="entry name" value="MFS_trans_sf"/>
</dbReference>
<dbReference type="Proteomes" id="UP000694845">
    <property type="component" value="Unplaced"/>
</dbReference>
<dbReference type="SUPFAM" id="SSF103473">
    <property type="entry name" value="MFS general substrate transporter"/>
    <property type="match status" value="1"/>
</dbReference>
<gene>
    <name evidence="4" type="primary">LOC110980003</name>
</gene>
<evidence type="ECO:0000313" key="4">
    <source>
        <dbReference type="RefSeq" id="XP_022091953.1"/>
    </source>
</evidence>
<dbReference type="RefSeq" id="XP_022091953.1">
    <property type="nucleotide sequence ID" value="XM_022236261.1"/>
</dbReference>
<protein>
    <submittedName>
        <fullName evidence="4">Uncharacterized protein LOC110980003 isoform X2</fullName>
    </submittedName>
</protein>
<accession>A0A8B7YFE5</accession>
<organism evidence="3 4">
    <name type="scientific">Acanthaster planci</name>
    <name type="common">Crown-of-thorns starfish</name>
    <dbReference type="NCBI Taxonomy" id="133434"/>
    <lineage>
        <taxon>Eukaryota</taxon>
        <taxon>Metazoa</taxon>
        <taxon>Echinodermata</taxon>
        <taxon>Eleutherozoa</taxon>
        <taxon>Asterozoa</taxon>
        <taxon>Asteroidea</taxon>
        <taxon>Valvatacea</taxon>
        <taxon>Valvatida</taxon>
        <taxon>Acanthasteridae</taxon>
        <taxon>Acanthaster</taxon>
    </lineage>
</organism>
<reference evidence="4" key="1">
    <citation type="submission" date="2025-08" db="UniProtKB">
        <authorList>
            <consortium name="RefSeq"/>
        </authorList>
    </citation>
    <scope>IDENTIFICATION</scope>
</reference>
<keyword evidence="3" id="KW-1185">Reference proteome</keyword>
<keyword evidence="2" id="KW-0472">Membrane</keyword>
<feature type="transmembrane region" description="Helical" evidence="2">
    <location>
        <begin position="56"/>
        <end position="80"/>
    </location>
</feature>
<name>A0A8B7YFE5_ACAPL</name>
<dbReference type="OrthoDB" id="2213137at2759"/>
<feature type="region of interest" description="Disordered" evidence="1">
    <location>
        <begin position="125"/>
        <end position="144"/>
    </location>
</feature>
<feature type="transmembrane region" description="Helical" evidence="2">
    <location>
        <begin position="86"/>
        <end position="107"/>
    </location>
</feature>
<dbReference type="GeneID" id="110980003"/>
<keyword evidence="2" id="KW-1133">Transmembrane helix</keyword>
<proteinExistence type="predicted"/>